<keyword evidence="1" id="KW-1133">Transmembrane helix</keyword>
<evidence type="ECO:0000259" key="3">
    <source>
        <dbReference type="Pfam" id="PF21001"/>
    </source>
</evidence>
<sequence length="216" mass="24542">MWELFVHPSNLMFSVSLCLMLLLGVVECLLLIVGASSQGFLDQFIPDDLFDPTHPDVHVDADQGIWLQFLDWLYLGRIPVLVWLIIFLTTYALFGFIVQSLYFEITEQYFPLWIIAPASLFLCMPIVRLVAAIMSKVLPKDETTAIRLDELIGLRAEIFLGNAKVNYPAQAKVKDQHGQTHYILVEPETDITFSQGQHVILTRKTTIGFQAISIEE</sequence>
<accession>A0A6G8S2S2</accession>
<keyword evidence="1" id="KW-0812">Transmembrane</keyword>
<feature type="domain" description="Inner membrane protein YqiJ N-terminal" evidence="3">
    <location>
        <begin position="10"/>
        <end position="128"/>
    </location>
</feature>
<keyword evidence="1" id="KW-0472">Membrane</keyword>
<evidence type="ECO:0000313" key="5">
    <source>
        <dbReference type="Proteomes" id="UP000501939"/>
    </source>
</evidence>
<dbReference type="Pfam" id="PF21001">
    <property type="entry name" value="YqiJ_N"/>
    <property type="match status" value="1"/>
</dbReference>
<gene>
    <name evidence="4" type="ORF">G8D99_04045</name>
</gene>
<keyword evidence="5" id="KW-1185">Reference proteome</keyword>
<proteinExistence type="predicted"/>
<dbReference type="AlphaFoldDB" id="A0A6G8S2S2"/>
<dbReference type="Proteomes" id="UP000501939">
    <property type="component" value="Chromosome"/>
</dbReference>
<feature type="transmembrane region" description="Helical" evidence="1">
    <location>
        <begin position="109"/>
        <end position="131"/>
    </location>
</feature>
<protein>
    <submittedName>
        <fullName evidence="4">YqiJ family protein</fullName>
    </submittedName>
</protein>
<feature type="domain" description="Inner membrane protein YqiJ OB-fold" evidence="2">
    <location>
        <begin position="150"/>
        <end position="212"/>
    </location>
</feature>
<reference evidence="4 5" key="1">
    <citation type="submission" date="2020-03" db="EMBL/GenBank/DDBJ databases">
        <authorList>
            <person name="Zhu W."/>
        </authorList>
    </citation>
    <scope>NUCLEOTIDE SEQUENCE [LARGE SCALE GENOMIC DNA]</scope>
    <source>
        <strain evidence="4 5">185</strain>
    </source>
</reference>
<feature type="transmembrane region" description="Helical" evidence="1">
    <location>
        <begin position="12"/>
        <end position="33"/>
    </location>
</feature>
<feature type="transmembrane region" description="Helical" evidence="1">
    <location>
        <begin position="80"/>
        <end position="103"/>
    </location>
</feature>
<evidence type="ECO:0000256" key="1">
    <source>
        <dbReference type="SAM" id="Phobius"/>
    </source>
</evidence>
<dbReference type="EMBL" id="CP049916">
    <property type="protein sequence ID" value="QIO08273.1"/>
    <property type="molecule type" value="Genomic_DNA"/>
</dbReference>
<dbReference type="InterPro" id="IPR048376">
    <property type="entry name" value="YqiJ_N"/>
</dbReference>
<name>A0A6G8S2S2_9GAMM</name>
<dbReference type="RefSeq" id="WP_166322863.1">
    <property type="nucleotide sequence ID" value="NZ_CP049916.1"/>
</dbReference>
<evidence type="ECO:0000259" key="2">
    <source>
        <dbReference type="Pfam" id="PF07290"/>
    </source>
</evidence>
<evidence type="ECO:0000313" key="4">
    <source>
        <dbReference type="EMBL" id="QIO08273.1"/>
    </source>
</evidence>
<organism evidence="4 5">
    <name type="scientific">Acinetobacter lanii</name>
    <dbReference type="NCBI Taxonomy" id="2715163"/>
    <lineage>
        <taxon>Bacteria</taxon>
        <taxon>Pseudomonadati</taxon>
        <taxon>Pseudomonadota</taxon>
        <taxon>Gammaproteobacteria</taxon>
        <taxon>Moraxellales</taxon>
        <taxon>Moraxellaceae</taxon>
        <taxon>Acinetobacter</taxon>
    </lineage>
</organism>
<dbReference type="InterPro" id="IPR010840">
    <property type="entry name" value="YqiJ_OB"/>
</dbReference>
<dbReference type="KEGG" id="alj:G8D99_04045"/>
<dbReference type="Pfam" id="PF07290">
    <property type="entry name" value="YqiJ_OB"/>
    <property type="match status" value="1"/>
</dbReference>